<feature type="compositionally biased region" description="Basic and acidic residues" evidence="1">
    <location>
        <begin position="30"/>
        <end position="54"/>
    </location>
</feature>
<feature type="region of interest" description="Disordered" evidence="1">
    <location>
        <begin position="29"/>
        <end position="58"/>
    </location>
</feature>
<keyword evidence="3" id="KW-1185">Reference proteome</keyword>
<accession>A0AAJ5YRS2</accession>
<organism evidence="2 3">
    <name type="scientific">Malassezia yamatoensis</name>
    <dbReference type="NCBI Taxonomy" id="253288"/>
    <lineage>
        <taxon>Eukaryota</taxon>
        <taxon>Fungi</taxon>
        <taxon>Dikarya</taxon>
        <taxon>Basidiomycota</taxon>
        <taxon>Ustilaginomycotina</taxon>
        <taxon>Malasseziomycetes</taxon>
        <taxon>Malasseziales</taxon>
        <taxon>Malasseziaceae</taxon>
        <taxon>Malassezia</taxon>
    </lineage>
</organism>
<evidence type="ECO:0000313" key="3">
    <source>
        <dbReference type="Proteomes" id="UP001219567"/>
    </source>
</evidence>
<sequence length="143" mass="16903">MIPEESVHGTDVIEYLVVHQPLKPMLQESTDWRDRSYHQRRTHEEEAQKQKDAKTMPYLMPLLDRDNRRRNVRQRILPCPWGLLSGSNASKHCSARYARLYDLRRHMESAHALHVSDEDLSDLLPEETRLLPNKRTKIDTTVH</sequence>
<name>A0AAJ5YRS2_9BASI</name>
<dbReference type="Proteomes" id="UP001219567">
    <property type="component" value="Chromosome 1"/>
</dbReference>
<evidence type="ECO:0000256" key="1">
    <source>
        <dbReference type="SAM" id="MobiDB-lite"/>
    </source>
</evidence>
<proteinExistence type="predicted"/>
<gene>
    <name evidence="2" type="ORF">MYAM1_001280</name>
</gene>
<evidence type="ECO:0000313" key="2">
    <source>
        <dbReference type="EMBL" id="WFC98552.1"/>
    </source>
</evidence>
<dbReference type="EMBL" id="CP119943">
    <property type="protein sequence ID" value="WFC98552.1"/>
    <property type="molecule type" value="Genomic_DNA"/>
</dbReference>
<dbReference type="AlphaFoldDB" id="A0AAJ5YRS2"/>
<reference evidence="2 3" key="1">
    <citation type="submission" date="2023-03" db="EMBL/GenBank/DDBJ databases">
        <title>Mating type loci evolution in Malassezia.</title>
        <authorList>
            <person name="Coelho M.A."/>
        </authorList>
    </citation>
    <scope>NUCLEOTIDE SEQUENCE [LARGE SCALE GENOMIC DNA]</scope>
    <source>
        <strain evidence="2 3">CBS 9725</strain>
    </source>
</reference>
<protein>
    <submittedName>
        <fullName evidence="2">Uncharacterized protein</fullName>
    </submittedName>
</protein>